<keyword evidence="9" id="KW-1185">Reference proteome</keyword>
<gene>
    <name evidence="8" type="ORF">TBH_C1763</name>
</gene>
<feature type="transmembrane region" description="Helical" evidence="6">
    <location>
        <begin position="33"/>
        <end position="54"/>
    </location>
</feature>
<dbReference type="GO" id="GO:0008808">
    <property type="term" value="F:cardiolipin synthase activity"/>
    <property type="evidence" value="ECO:0007669"/>
    <property type="project" value="TreeGrafter"/>
</dbReference>
<dbReference type="Pfam" id="PF13396">
    <property type="entry name" value="PLDc_N"/>
    <property type="match status" value="1"/>
</dbReference>
<evidence type="ECO:0000256" key="2">
    <source>
        <dbReference type="ARBA" id="ARBA00022475"/>
    </source>
</evidence>
<keyword evidence="4 6" id="KW-1133">Transmembrane helix</keyword>
<dbReference type="OrthoDB" id="9762009at2"/>
<dbReference type="Proteomes" id="UP000031631">
    <property type="component" value="Chromosome"/>
</dbReference>
<dbReference type="KEGG" id="tbn:TBH_C1763"/>
<dbReference type="InterPro" id="IPR027379">
    <property type="entry name" value="CLS_N"/>
</dbReference>
<dbReference type="EC" id="2.7.8.-" evidence="8"/>
<evidence type="ECO:0000313" key="8">
    <source>
        <dbReference type="EMBL" id="BAO44680.1"/>
    </source>
</evidence>
<evidence type="ECO:0000256" key="5">
    <source>
        <dbReference type="ARBA" id="ARBA00023136"/>
    </source>
</evidence>
<evidence type="ECO:0000256" key="6">
    <source>
        <dbReference type="SAM" id="Phobius"/>
    </source>
</evidence>
<dbReference type="RefSeq" id="WP_052470031.1">
    <property type="nucleotide sequence ID" value="NZ_AP012273.1"/>
</dbReference>
<dbReference type="SMART" id="SM00155">
    <property type="entry name" value="PLDc"/>
    <property type="match status" value="2"/>
</dbReference>
<feature type="domain" description="PLD phosphodiesterase" evidence="7">
    <location>
        <begin position="199"/>
        <end position="226"/>
    </location>
</feature>
<feature type="domain" description="PLD phosphodiesterase" evidence="7">
    <location>
        <begin position="375"/>
        <end position="402"/>
    </location>
</feature>
<reference evidence="8 9" key="1">
    <citation type="journal article" date="2014" name="PLoS ONE">
        <title>Physiological and genomic features of a novel sulfur-oxidizing gammaproteobacterium belonging to a previously uncultivated symbiotic lineage isolated from a hydrothermal vent.</title>
        <authorList>
            <person name="Nunoura T."/>
            <person name="Takaki Y."/>
            <person name="Kazama H."/>
            <person name="Kakuta J."/>
            <person name="Shimamura S."/>
            <person name="Makita H."/>
            <person name="Hirai M."/>
            <person name="Miyazaki M."/>
            <person name="Takai K."/>
        </authorList>
    </citation>
    <scope>NUCLEOTIDE SEQUENCE [LARGE SCALE GENOMIC DNA]</scope>
    <source>
        <strain evidence="8 9">Hiromi1</strain>
    </source>
</reference>
<dbReference type="InterPro" id="IPR025202">
    <property type="entry name" value="PLD-like_dom"/>
</dbReference>
<dbReference type="SUPFAM" id="SSF56024">
    <property type="entry name" value="Phospholipase D/nuclease"/>
    <property type="match status" value="2"/>
</dbReference>
<protein>
    <submittedName>
        <fullName evidence="8">Cardiolipin synthase</fullName>
        <ecNumber evidence="8">2.7.8.-</ecNumber>
    </submittedName>
</protein>
<keyword evidence="8" id="KW-0808">Transferase</keyword>
<dbReference type="PANTHER" id="PTHR21248">
    <property type="entry name" value="CARDIOLIPIN SYNTHASE"/>
    <property type="match status" value="1"/>
</dbReference>
<organism evidence="8 9">
    <name type="scientific">Thiolapillus brandeum</name>
    <dbReference type="NCBI Taxonomy" id="1076588"/>
    <lineage>
        <taxon>Bacteria</taxon>
        <taxon>Pseudomonadati</taxon>
        <taxon>Pseudomonadota</taxon>
        <taxon>Gammaproteobacteria</taxon>
        <taxon>Chromatiales</taxon>
        <taxon>Sedimenticolaceae</taxon>
        <taxon>Thiolapillus</taxon>
    </lineage>
</organism>
<feature type="transmembrane region" description="Helical" evidence="6">
    <location>
        <begin position="6"/>
        <end position="26"/>
    </location>
</feature>
<evidence type="ECO:0000313" key="9">
    <source>
        <dbReference type="Proteomes" id="UP000031631"/>
    </source>
</evidence>
<keyword evidence="5 6" id="KW-0472">Membrane</keyword>
<dbReference type="EMBL" id="AP012273">
    <property type="protein sequence ID" value="BAO44680.1"/>
    <property type="molecule type" value="Genomic_DNA"/>
</dbReference>
<dbReference type="PANTHER" id="PTHR21248:SF22">
    <property type="entry name" value="PHOSPHOLIPASE D"/>
    <property type="match status" value="1"/>
</dbReference>
<comment type="subcellular location">
    <subcellularLocation>
        <location evidence="1">Cell membrane</location>
        <topology evidence="1">Multi-pass membrane protein</topology>
    </subcellularLocation>
</comment>
<dbReference type="GO" id="GO:0005886">
    <property type="term" value="C:plasma membrane"/>
    <property type="evidence" value="ECO:0007669"/>
    <property type="project" value="UniProtKB-SubCell"/>
</dbReference>
<accession>A0A7U6JIZ2</accession>
<sequence length="459" mass="51425">MLDFVIYHLFLALGVMLTLFLITQILRDRRPPAASLAWLLFIVSLPYIAIPLYLTIGVRKLKFTDKSALYGAPTHSDRTSPVPDLDQLLDSYGVPEASGGNQVVFHADGNEARQALWHTMDSALKQLDIAIFILANDTLGKQVCEKLRTKAQQGVRVRLLLDGVGSFLLPRHQVRKLQASGIEVLWFIPVLHRPFKGRTNLRNHRKLVLADSQRIWTGGRNLAHEYFDSAGEQGQPWLDLSFHMQGAGIIQYQELFEEDWRFAGGQTSVPATFTDPLPSGESRTRLLPSGPDMPDDPLQALLLAACFEARNKIIAVTPYFIPDDPIIEGLCLAARRGVSVTLILPEKSNHLLPDIARNRYLRELTDSGATVVFLPGIMNHAKALVVDQRLAVSGSANLDLRSLYLNFEAMTLFYSQDDILWLTRWMENLISQGFEHHPVTPGRMCLLIEGVVVMLSFQL</sequence>
<evidence type="ECO:0000256" key="4">
    <source>
        <dbReference type="ARBA" id="ARBA00022989"/>
    </source>
</evidence>
<dbReference type="Gene3D" id="3.30.870.10">
    <property type="entry name" value="Endonuclease Chain A"/>
    <property type="match status" value="2"/>
</dbReference>
<proteinExistence type="predicted"/>
<name>A0A7U6JIZ2_9GAMM</name>
<dbReference type="GO" id="GO:0032049">
    <property type="term" value="P:cardiolipin biosynthetic process"/>
    <property type="evidence" value="ECO:0007669"/>
    <property type="project" value="UniProtKB-ARBA"/>
</dbReference>
<dbReference type="Pfam" id="PF13091">
    <property type="entry name" value="PLDc_2"/>
    <property type="match status" value="2"/>
</dbReference>
<evidence type="ECO:0000256" key="1">
    <source>
        <dbReference type="ARBA" id="ARBA00004651"/>
    </source>
</evidence>
<evidence type="ECO:0000259" key="7">
    <source>
        <dbReference type="PROSITE" id="PS50035"/>
    </source>
</evidence>
<dbReference type="AlphaFoldDB" id="A0A7U6JIZ2"/>
<dbReference type="InterPro" id="IPR001736">
    <property type="entry name" value="PLipase_D/transphosphatidylase"/>
</dbReference>
<keyword evidence="2" id="KW-1003">Cell membrane</keyword>
<dbReference type="PROSITE" id="PS50035">
    <property type="entry name" value="PLD"/>
    <property type="match status" value="2"/>
</dbReference>
<keyword evidence="3 6" id="KW-0812">Transmembrane</keyword>
<evidence type="ECO:0000256" key="3">
    <source>
        <dbReference type="ARBA" id="ARBA00022692"/>
    </source>
</evidence>